<keyword evidence="6" id="KW-0132">Cell division</keyword>
<keyword evidence="8" id="KW-0949">S-adenosyl-L-methionine</keyword>
<dbReference type="Proteomes" id="UP000663828">
    <property type="component" value="Unassembled WGS sequence"/>
</dbReference>
<evidence type="ECO:0000259" key="24">
    <source>
        <dbReference type="PROSITE" id="PS50982"/>
    </source>
</evidence>
<evidence type="ECO:0000256" key="19">
    <source>
        <dbReference type="PROSITE-ProRule" id="PRU00723"/>
    </source>
</evidence>
<dbReference type="InterPro" id="IPR016177">
    <property type="entry name" value="DNA-bd_dom_sf"/>
</dbReference>
<dbReference type="InterPro" id="IPR001214">
    <property type="entry name" value="SET_dom"/>
</dbReference>
<keyword evidence="5" id="KW-0489">Methyltransferase</keyword>
<dbReference type="PROSITE" id="PS50867">
    <property type="entry name" value="PRE_SET"/>
    <property type="match status" value="1"/>
</dbReference>
<evidence type="ECO:0000259" key="23">
    <source>
        <dbReference type="PROSITE" id="PS50868"/>
    </source>
</evidence>
<comment type="caution">
    <text evidence="25">The sequence shown here is derived from an EMBL/GenBank/DDBJ whole genome shotgun (WGS) entry which is preliminary data.</text>
</comment>
<evidence type="ECO:0000256" key="1">
    <source>
        <dbReference type="ARBA" id="ARBA00004123"/>
    </source>
</evidence>
<keyword evidence="10 19" id="KW-0863">Zinc-finger</keyword>
<evidence type="ECO:0000313" key="25">
    <source>
        <dbReference type="EMBL" id="CAF1572841.1"/>
    </source>
</evidence>
<dbReference type="InterPro" id="IPR003616">
    <property type="entry name" value="Post-SET_dom"/>
</dbReference>
<dbReference type="EC" id="2.1.1.366" evidence="15"/>
<evidence type="ECO:0000256" key="12">
    <source>
        <dbReference type="ARBA" id="ARBA00022833"/>
    </source>
</evidence>
<evidence type="ECO:0000259" key="20">
    <source>
        <dbReference type="PROSITE" id="PS50103"/>
    </source>
</evidence>
<dbReference type="SMART" id="SM00317">
    <property type="entry name" value="SET"/>
    <property type="match status" value="1"/>
</dbReference>
<dbReference type="PANTHER" id="PTHR46024">
    <property type="entry name" value="HISTONE-LYSINE N-METHYLTRANSFERASE EGGLESS"/>
    <property type="match status" value="1"/>
</dbReference>
<dbReference type="SUPFAM" id="SSF82199">
    <property type="entry name" value="SET domain"/>
    <property type="match status" value="1"/>
</dbReference>
<evidence type="ECO:0000256" key="3">
    <source>
        <dbReference type="ARBA" id="ARBA00022454"/>
    </source>
</evidence>
<dbReference type="GO" id="GO:0032259">
    <property type="term" value="P:methylation"/>
    <property type="evidence" value="ECO:0007669"/>
    <property type="project" value="UniProtKB-KW"/>
</dbReference>
<evidence type="ECO:0000313" key="26">
    <source>
        <dbReference type="Proteomes" id="UP000663828"/>
    </source>
</evidence>
<keyword evidence="26" id="KW-1185">Reference proteome</keyword>
<dbReference type="GO" id="GO:0010629">
    <property type="term" value="P:negative regulation of gene expression"/>
    <property type="evidence" value="ECO:0007669"/>
    <property type="project" value="TreeGrafter"/>
</dbReference>
<dbReference type="PROSITE" id="PS50103">
    <property type="entry name" value="ZF_C3H1"/>
    <property type="match status" value="1"/>
</dbReference>
<sequence length="1584" mass="183990">MRLKQRLKTISVDINEVTVLINSIRDSYRNLIKKLTNEQHISDNHFPKQYNKLLSQDSSSPDEGIDRDVGSVSVFESAQSDREFQSVYFECHESNIVTNEANQRRLQCCNQSYRSRPCEDKKNCDTKKAIGKPRVKKFVNSNKPPLAPEKKKNIPCKYAAGGNCKRGKLFRIELILKIVFLKFRSSMSFYSRCLDNFVFLNFATATFRSDCSVLTRFSPPFSIMDMSEKGTQQIIVEFGVRRQRISLTERQISTAKLWSSMSKHFDTNFDEDRNHSLQMYDYTSNVYYSLNDDEQIFDVFNDIEPFHRFRILRKSFESQKSQLVKDLQLTVGKLDRATRDIEKIQSVVGTVNKDCQVLDQLMKSHRLESSVKESSYLLNPSMMKTAVEITKSLDITEYGEENFDSVSCYGTAPIASECPVTSPPMPTVYDNIQTRIIPCKYAVRGICSFGDNCLYLHDEECIRSAREWERRLYVLLNNQQNIPILVFHSKKSKEYFTDMSEKPIVIDDDDDDGDSESSHSDCLIIEPASSSFDTRIDLSSLGILPNSLAKQTNLILLYENRIMDVHLAASISNLEQQQHLTISHLNYFYSIPKRHLYLSTPSAIEHVSIPRQYRIMCATKSEKKFSLGFIGESPSMVNNLRHLILFDDGTATYTTADDRIHLCLCQDFQRNSRSIELKFVQKDLEEILFHDNVNKKPYGLYHYVRVKKFDGNYHNAQITKIDCSIMKLKFYERQAQTEIWMHRRSILIDDVVMSPVEIASPMILQNKQEYDERDSVSPSTNHSFHSNTYHSHQCSPCCVLTVEEKFNPNLITQNPYTLPLLYGWKYLYIDRYAKGCFTKKRSTHKTLSRVNYLYRSPCGRSLLNLDEVENYLLETNSKLSIKFFIDDRSTRLEQTIEYDSKYILNQDISQGKEPVKIPVYNENDLDHPETFMYGTEIRSKLTFTDDSTPITCCSCTDNCRNRIKCPCWLKTFHEAKLHKNEQIAQWQRQNFTDEQMISRFAYIYKRLKEPIWTGIYECNSKCSCHTKHCTNRLVQNSLYQQIQLYHTHNKGWAIRALHDIPHGSFLNAYVGELITEQMARKRDFKYLAILDHKSHVHTIGNKKRKGSKKGYLNHERISITTNRCVRISSDSSSNDEDDSDDADEDSCLIVDAKYYGSISRFYNHSCKPNVHIQNVVSSALFAYTIFNSDLFLSQVFINSHDVRFPVIALFACRNIRAGEEICWDYNYTVGCMPGVRIDCQCQASNCRGRLYQKEFRFGSVFVFCIVEEHNMFFEQQNKENTILFDDILVDVKVNFNNEKRSASMFNLRHPNSSFLSPEQRTNVSDAIIILDGDDSDSDIEINQNTSDSTEQENQDQILLKSFIPKLDIESELIHVTSNLTLRICTAALFYSNLPETHIIVVNHILNSSPECVPKRHLFISSTNPLLSIPIRARVFYRCSSLHGFVYEKPCPIKNGNRYLILYDNYSASYQSATTFHLCLCQDFNKHLLNFDYNALQTYYRDAFRHCHQKTQPHFSIGMIIRVRKFDGRYHNARIIEKDYSLIKICFYERKSQSEMWIYCHSSIIEASQDLSLSEKLRISSPLSS</sequence>
<evidence type="ECO:0000256" key="4">
    <source>
        <dbReference type="ARBA" id="ARBA00022473"/>
    </source>
</evidence>
<dbReference type="GO" id="GO:0070828">
    <property type="term" value="P:heterochromatin organization"/>
    <property type="evidence" value="ECO:0007669"/>
    <property type="project" value="TreeGrafter"/>
</dbReference>
<dbReference type="PROSITE" id="PS50982">
    <property type="entry name" value="MBD"/>
    <property type="match status" value="1"/>
</dbReference>
<dbReference type="SMART" id="SM00356">
    <property type="entry name" value="ZnF_C3H1"/>
    <property type="match status" value="1"/>
</dbReference>
<dbReference type="InterPro" id="IPR001739">
    <property type="entry name" value="Methyl_CpG_DNA-bd"/>
</dbReference>
<evidence type="ECO:0000256" key="18">
    <source>
        <dbReference type="ARBA" id="ARBA00049087"/>
    </source>
</evidence>
<dbReference type="PROSITE" id="PS50280">
    <property type="entry name" value="SET"/>
    <property type="match status" value="1"/>
</dbReference>
<evidence type="ECO:0000256" key="16">
    <source>
        <dbReference type="ARBA" id="ARBA00040299"/>
    </source>
</evidence>
<evidence type="ECO:0000256" key="11">
    <source>
        <dbReference type="ARBA" id="ARBA00022776"/>
    </source>
</evidence>
<feature type="domain" description="C3H1-type" evidence="20">
    <location>
        <begin position="433"/>
        <end position="460"/>
    </location>
</feature>
<evidence type="ECO:0000256" key="5">
    <source>
        <dbReference type="ARBA" id="ARBA00022603"/>
    </source>
</evidence>
<evidence type="ECO:0000256" key="6">
    <source>
        <dbReference type="ARBA" id="ARBA00022618"/>
    </source>
</evidence>
<dbReference type="InterPro" id="IPR041367">
    <property type="entry name" value="Znf-CCCH_4"/>
</dbReference>
<feature type="domain" description="Post-SET" evidence="23">
    <location>
        <begin position="1235"/>
        <end position="1251"/>
    </location>
</feature>
<dbReference type="Pfam" id="PF05033">
    <property type="entry name" value="Pre-SET"/>
    <property type="match status" value="1"/>
</dbReference>
<keyword evidence="9 19" id="KW-0479">Metal-binding</keyword>
<dbReference type="SMART" id="SM00508">
    <property type="entry name" value="PostSET"/>
    <property type="match status" value="1"/>
</dbReference>
<feature type="domain" description="SET" evidence="21">
    <location>
        <begin position="1040"/>
        <end position="1226"/>
    </location>
</feature>
<dbReference type="GO" id="GO:0003677">
    <property type="term" value="F:DNA binding"/>
    <property type="evidence" value="ECO:0007669"/>
    <property type="project" value="InterPro"/>
</dbReference>
<accession>A0A815YNF1</accession>
<proteinExistence type="predicted"/>
<feature type="domain" description="Pre-SET" evidence="22">
    <location>
        <begin position="951"/>
        <end position="1037"/>
    </location>
</feature>
<dbReference type="SUPFAM" id="SSF54171">
    <property type="entry name" value="DNA-binding domain"/>
    <property type="match status" value="1"/>
</dbReference>
<keyword evidence="11" id="KW-0498">Mitosis</keyword>
<dbReference type="SUPFAM" id="SSF90229">
    <property type="entry name" value="CCCH zinc finger"/>
    <property type="match status" value="1"/>
</dbReference>
<evidence type="ECO:0000256" key="15">
    <source>
        <dbReference type="ARBA" id="ARBA00039052"/>
    </source>
</evidence>
<dbReference type="PROSITE" id="PS50868">
    <property type="entry name" value="POST_SET"/>
    <property type="match status" value="1"/>
</dbReference>
<dbReference type="InterPro" id="IPR036855">
    <property type="entry name" value="Znf_CCCH_sf"/>
</dbReference>
<dbReference type="Pfam" id="PF18044">
    <property type="entry name" value="zf-CCCH_4"/>
    <property type="match status" value="1"/>
</dbReference>
<dbReference type="GO" id="GO:0008270">
    <property type="term" value="F:zinc ion binding"/>
    <property type="evidence" value="ECO:0007669"/>
    <property type="project" value="UniProtKB-KW"/>
</dbReference>
<name>A0A815YNF1_ADIRI</name>
<dbReference type="GO" id="GO:0005634">
    <property type="term" value="C:nucleus"/>
    <property type="evidence" value="ECO:0007669"/>
    <property type="project" value="UniProtKB-SubCell"/>
</dbReference>
<keyword evidence="12 19" id="KW-0862">Zinc</keyword>
<keyword evidence="4" id="KW-0217">Developmental protein</keyword>
<dbReference type="GO" id="GO:0005694">
    <property type="term" value="C:chromosome"/>
    <property type="evidence" value="ECO:0007669"/>
    <property type="project" value="UniProtKB-SubCell"/>
</dbReference>
<keyword evidence="14" id="KW-0131">Cell cycle</keyword>
<dbReference type="PANTHER" id="PTHR46024:SF3">
    <property type="entry name" value="HISTONE-LYSINE N-METHYLTRANSFERASE SETDB2"/>
    <property type="match status" value="1"/>
</dbReference>
<comment type="catalytic activity">
    <reaction evidence="18">
        <text>N(6),N(6)-dimethyl-L-lysyl(9)-[histone H3] + S-adenosyl-L-methionine = N(6),N(6),N(6)-trimethyl-L-lysyl(9)-[histone H3] + S-adenosyl-L-homocysteine + H(+)</text>
        <dbReference type="Rhea" id="RHEA:60288"/>
        <dbReference type="Rhea" id="RHEA-COMP:15538"/>
        <dbReference type="Rhea" id="RHEA-COMP:15541"/>
        <dbReference type="ChEBI" id="CHEBI:15378"/>
        <dbReference type="ChEBI" id="CHEBI:57856"/>
        <dbReference type="ChEBI" id="CHEBI:59789"/>
        <dbReference type="ChEBI" id="CHEBI:61961"/>
        <dbReference type="ChEBI" id="CHEBI:61976"/>
        <dbReference type="EC" id="2.1.1.366"/>
    </reaction>
</comment>
<evidence type="ECO:0000256" key="14">
    <source>
        <dbReference type="ARBA" id="ARBA00023306"/>
    </source>
</evidence>
<evidence type="ECO:0000256" key="13">
    <source>
        <dbReference type="ARBA" id="ARBA00023242"/>
    </source>
</evidence>
<dbReference type="InterPro" id="IPR046341">
    <property type="entry name" value="SET_dom_sf"/>
</dbReference>
<keyword evidence="3" id="KW-0158">Chromosome</keyword>
<dbReference type="Gene3D" id="2.170.270.10">
    <property type="entry name" value="SET domain"/>
    <property type="match status" value="1"/>
</dbReference>
<comment type="subcellular location">
    <subcellularLocation>
        <location evidence="2">Chromosome</location>
    </subcellularLocation>
    <subcellularLocation>
        <location evidence="1">Nucleus</location>
    </subcellularLocation>
</comment>
<gene>
    <name evidence="25" type="ORF">XAT740_LOCUS44650</name>
</gene>
<dbReference type="EMBL" id="CAJNOR010005694">
    <property type="protein sequence ID" value="CAF1572841.1"/>
    <property type="molecule type" value="Genomic_DNA"/>
</dbReference>
<keyword evidence="7" id="KW-0808">Transferase</keyword>
<feature type="zinc finger region" description="C3H1-type" evidence="19">
    <location>
        <begin position="433"/>
        <end position="460"/>
    </location>
</feature>
<evidence type="ECO:0000256" key="10">
    <source>
        <dbReference type="ARBA" id="ARBA00022771"/>
    </source>
</evidence>
<dbReference type="InterPro" id="IPR051516">
    <property type="entry name" value="SETDB_methyltransferase"/>
</dbReference>
<dbReference type="Pfam" id="PF00856">
    <property type="entry name" value="SET"/>
    <property type="match status" value="1"/>
</dbReference>
<feature type="non-terminal residue" evidence="25">
    <location>
        <position position="1"/>
    </location>
</feature>
<dbReference type="InterPro" id="IPR000571">
    <property type="entry name" value="Znf_CCCH"/>
</dbReference>
<evidence type="ECO:0000256" key="17">
    <source>
        <dbReference type="ARBA" id="ARBA00042995"/>
    </source>
</evidence>
<keyword evidence="13" id="KW-0539">Nucleus</keyword>
<dbReference type="InterPro" id="IPR007728">
    <property type="entry name" value="Pre-SET_dom"/>
</dbReference>
<evidence type="ECO:0000256" key="8">
    <source>
        <dbReference type="ARBA" id="ARBA00022691"/>
    </source>
</evidence>
<protein>
    <recommendedName>
        <fullName evidence="16">Histone-lysine N-methyltransferase SETDB2</fullName>
        <ecNumber evidence="15">2.1.1.366</ecNumber>
    </recommendedName>
    <alternativeName>
        <fullName evidence="17">SET domain bifurcated 2</fullName>
    </alternativeName>
</protein>
<evidence type="ECO:0000256" key="2">
    <source>
        <dbReference type="ARBA" id="ARBA00004286"/>
    </source>
</evidence>
<evidence type="ECO:0000259" key="21">
    <source>
        <dbReference type="PROSITE" id="PS50280"/>
    </source>
</evidence>
<evidence type="ECO:0000256" key="7">
    <source>
        <dbReference type="ARBA" id="ARBA00022679"/>
    </source>
</evidence>
<feature type="domain" description="MBD" evidence="24">
    <location>
        <begin position="810"/>
        <end position="892"/>
    </location>
</feature>
<reference evidence="25" key="1">
    <citation type="submission" date="2021-02" db="EMBL/GenBank/DDBJ databases">
        <authorList>
            <person name="Nowell W R."/>
        </authorList>
    </citation>
    <scope>NUCLEOTIDE SEQUENCE</scope>
</reference>
<evidence type="ECO:0000259" key="22">
    <source>
        <dbReference type="PROSITE" id="PS50867"/>
    </source>
</evidence>
<evidence type="ECO:0000256" key="9">
    <source>
        <dbReference type="ARBA" id="ARBA00022723"/>
    </source>
</evidence>
<organism evidence="25 26">
    <name type="scientific">Adineta ricciae</name>
    <name type="common">Rotifer</name>
    <dbReference type="NCBI Taxonomy" id="249248"/>
    <lineage>
        <taxon>Eukaryota</taxon>
        <taxon>Metazoa</taxon>
        <taxon>Spiralia</taxon>
        <taxon>Gnathifera</taxon>
        <taxon>Rotifera</taxon>
        <taxon>Eurotatoria</taxon>
        <taxon>Bdelloidea</taxon>
        <taxon>Adinetida</taxon>
        <taxon>Adinetidae</taxon>
        <taxon>Adineta</taxon>
    </lineage>
</organism>
<dbReference type="GO" id="GO:0046974">
    <property type="term" value="F:histone H3K9 methyltransferase activity"/>
    <property type="evidence" value="ECO:0007669"/>
    <property type="project" value="TreeGrafter"/>
</dbReference>
<dbReference type="SMART" id="SM00468">
    <property type="entry name" value="PreSET"/>
    <property type="match status" value="1"/>
</dbReference>